<sequence>MAADPSRVAVVSGASSGIGAAVAAEFSHRGYTVVGLSRRGNPALARTEGYVDLVADLCDEEAVRAALTSASETLAGGVKAVVLNAGASPEPTDLVKAEWRVAAQAYETNVRTALTLVQAMAPLLKQSGGGSLTFVGASLANGYEPKRWAYAASKAAMTTLMRACSVEFADDGVVANEVRPGPVATAMTMPGIDGEVSDALIQAVNAGFGTDWLKSSRTVAQWIATIAEFPSNGPTGQVFNYSRKVL</sequence>
<dbReference type="AlphaFoldDB" id="A0A1G6IPQ8"/>
<dbReference type="PRINTS" id="PR00081">
    <property type="entry name" value="GDHRDH"/>
</dbReference>
<dbReference type="Proteomes" id="UP000199501">
    <property type="component" value="Unassembled WGS sequence"/>
</dbReference>
<dbReference type="PANTHER" id="PTHR43008:SF4">
    <property type="entry name" value="CHAIN DEHYDROGENASE, PUTATIVE (AFU_ORTHOLOGUE AFUA_4G08710)-RELATED"/>
    <property type="match status" value="1"/>
</dbReference>
<accession>A0A1G6IPQ8</accession>
<dbReference type="OrthoDB" id="9781117at2"/>
<reference evidence="4" key="1">
    <citation type="submission" date="2016-10" db="EMBL/GenBank/DDBJ databases">
        <authorList>
            <person name="Varghese N."/>
            <person name="Submissions S."/>
        </authorList>
    </citation>
    <scope>NUCLEOTIDE SEQUENCE [LARGE SCALE GENOMIC DNA]</scope>
    <source>
        <strain evidence="4">IBRC-M 10403</strain>
    </source>
</reference>
<proteinExistence type="inferred from homology"/>
<keyword evidence="4" id="KW-1185">Reference proteome</keyword>
<comment type="similarity">
    <text evidence="1">Belongs to the short-chain dehydrogenases/reductases (SDR) family.</text>
</comment>
<evidence type="ECO:0000256" key="1">
    <source>
        <dbReference type="ARBA" id="ARBA00006484"/>
    </source>
</evidence>
<evidence type="ECO:0000256" key="2">
    <source>
        <dbReference type="ARBA" id="ARBA00023002"/>
    </source>
</evidence>
<dbReference type="GO" id="GO:0050664">
    <property type="term" value="F:oxidoreductase activity, acting on NAD(P)H, oxygen as acceptor"/>
    <property type="evidence" value="ECO:0007669"/>
    <property type="project" value="TreeGrafter"/>
</dbReference>
<gene>
    <name evidence="3" type="ORF">SAMN05216174_10121</name>
</gene>
<dbReference type="InterPro" id="IPR002347">
    <property type="entry name" value="SDR_fam"/>
</dbReference>
<dbReference type="CDD" id="cd05233">
    <property type="entry name" value="SDR_c"/>
    <property type="match status" value="1"/>
</dbReference>
<dbReference type="Pfam" id="PF00106">
    <property type="entry name" value="adh_short"/>
    <property type="match status" value="1"/>
</dbReference>
<evidence type="ECO:0000313" key="4">
    <source>
        <dbReference type="Proteomes" id="UP000199501"/>
    </source>
</evidence>
<dbReference type="SUPFAM" id="SSF51735">
    <property type="entry name" value="NAD(P)-binding Rossmann-fold domains"/>
    <property type="match status" value="1"/>
</dbReference>
<evidence type="ECO:0000313" key="3">
    <source>
        <dbReference type="EMBL" id="SDC07746.1"/>
    </source>
</evidence>
<name>A0A1G6IPQ8_9PSEU</name>
<organism evidence="3 4">
    <name type="scientific">Actinokineospora iranica</name>
    <dbReference type="NCBI Taxonomy" id="1271860"/>
    <lineage>
        <taxon>Bacteria</taxon>
        <taxon>Bacillati</taxon>
        <taxon>Actinomycetota</taxon>
        <taxon>Actinomycetes</taxon>
        <taxon>Pseudonocardiales</taxon>
        <taxon>Pseudonocardiaceae</taxon>
        <taxon>Actinokineospora</taxon>
    </lineage>
</organism>
<dbReference type="EMBL" id="FMZZ01000001">
    <property type="protein sequence ID" value="SDC07746.1"/>
    <property type="molecule type" value="Genomic_DNA"/>
</dbReference>
<dbReference type="Gene3D" id="3.40.50.720">
    <property type="entry name" value="NAD(P)-binding Rossmann-like Domain"/>
    <property type="match status" value="1"/>
</dbReference>
<dbReference type="RefSeq" id="WP_091446771.1">
    <property type="nucleotide sequence ID" value="NZ_FMZZ01000001.1"/>
</dbReference>
<protein>
    <submittedName>
        <fullName evidence="3">NADP-dependent 3-hydroxy acid dehydrogenase YdfG</fullName>
    </submittedName>
</protein>
<dbReference type="InterPro" id="IPR036291">
    <property type="entry name" value="NAD(P)-bd_dom_sf"/>
</dbReference>
<dbReference type="PANTHER" id="PTHR43008">
    <property type="entry name" value="BENZIL REDUCTASE"/>
    <property type="match status" value="1"/>
</dbReference>
<dbReference type="STRING" id="1271860.SAMN05216174_10121"/>
<keyword evidence="2" id="KW-0560">Oxidoreductase</keyword>